<sequence length="242" mass="29267">MYFTSWDANAFLCLLSVFPEEVVRGMIKLVKETHEEFVRVETLDYHCNLARHLLYLNRMYFPPTAIQELKERWKWRCPEKRRNSIVRWTSSDWEWRCSRTELPPQINPGKGTSREGYWNAGEAWSYSMNREDDYEENSEDELTMEYDNENTWEKYRRQYVGEWYKNIHEGRYFLFFKEHDILDSKVYDNYRLQDIKRGSFKTIRSIWDLGDRWQTAQDLLILDGGGIGQKPGKCINHIDDIL</sequence>
<organism evidence="1">
    <name type="scientific">viral metagenome</name>
    <dbReference type="NCBI Taxonomy" id="1070528"/>
    <lineage>
        <taxon>unclassified sequences</taxon>
        <taxon>metagenomes</taxon>
        <taxon>organismal metagenomes</taxon>
    </lineage>
</organism>
<protein>
    <submittedName>
        <fullName evidence="1">Uncharacterized protein</fullName>
    </submittedName>
</protein>
<proteinExistence type="predicted"/>
<dbReference type="AlphaFoldDB" id="A0A6C0FEP8"/>
<evidence type="ECO:0000313" key="1">
    <source>
        <dbReference type="EMBL" id="QHT39043.1"/>
    </source>
</evidence>
<name>A0A6C0FEP8_9ZZZZ</name>
<accession>A0A6C0FEP8</accession>
<dbReference type="EMBL" id="MN738838">
    <property type="protein sequence ID" value="QHT39043.1"/>
    <property type="molecule type" value="Genomic_DNA"/>
</dbReference>
<reference evidence="1" key="1">
    <citation type="journal article" date="2020" name="Nature">
        <title>Giant virus diversity and host interactions through global metagenomics.</title>
        <authorList>
            <person name="Schulz F."/>
            <person name="Roux S."/>
            <person name="Paez-Espino D."/>
            <person name="Jungbluth S."/>
            <person name="Walsh D.A."/>
            <person name="Denef V.J."/>
            <person name="McMahon K.D."/>
            <person name="Konstantinidis K.T."/>
            <person name="Eloe-Fadrosh E.A."/>
            <person name="Kyrpides N.C."/>
            <person name="Woyke T."/>
        </authorList>
    </citation>
    <scope>NUCLEOTIDE SEQUENCE</scope>
    <source>
        <strain evidence="1">GVMAG-S-ERX556126-94</strain>
    </source>
</reference>